<organism evidence="1 2">
    <name type="scientific">Scleroderma citrinum Foug A</name>
    <dbReference type="NCBI Taxonomy" id="1036808"/>
    <lineage>
        <taxon>Eukaryota</taxon>
        <taxon>Fungi</taxon>
        <taxon>Dikarya</taxon>
        <taxon>Basidiomycota</taxon>
        <taxon>Agaricomycotina</taxon>
        <taxon>Agaricomycetes</taxon>
        <taxon>Agaricomycetidae</taxon>
        <taxon>Boletales</taxon>
        <taxon>Sclerodermatineae</taxon>
        <taxon>Sclerodermataceae</taxon>
        <taxon>Scleroderma</taxon>
    </lineage>
</organism>
<dbReference type="EMBL" id="KN822205">
    <property type="protein sequence ID" value="KIM52610.1"/>
    <property type="molecule type" value="Genomic_DNA"/>
</dbReference>
<evidence type="ECO:0000313" key="2">
    <source>
        <dbReference type="Proteomes" id="UP000053989"/>
    </source>
</evidence>
<sequence length="94" mass="10263">MAHRRPRAFSLQNGIVHVYDCAELTVAERLRFAAGGKWVGRGLVAIDDGTPVLGRLSEDEAKEHVHTPLIPTSIFLHCCVHRSYVISSGAMAVP</sequence>
<protein>
    <submittedName>
        <fullName evidence="1">Uncharacterized protein</fullName>
    </submittedName>
</protein>
<accession>A0A0C3CVQ5</accession>
<dbReference type="HOGENOM" id="CLU_2387461_0_0_1"/>
<reference evidence="1 2" key="1">
    <citation type="submission" date="2014-04" db="EMBL/GenBank/DDBJ databases">
        <authorList>
            <consortium name="DOE Joint Genome Institute"/>
            <person name="Kuo A."/>
            <person name="Kohler A."/>
            <person name="Nagy L.G."/>
            <person name="Floudas D."/>
            <person name="Copeland A."/>
            <person name="Barry K.W."/>
            <person name="Cichocki N."/>
            <person name="Veneault-Fourrey C."/>
            <person name="LaButti K."/>
            <person name="Lindquist E.A."/>
            <person name="Lipzen A."/>
            <person name="Lundell T."/>
            <person name="Morin E."/>
            <person name="Murat C."/>
            <person name="Sun H."/>
            <person name="Tunlid A."/>
            <person name="Henrissat B."/>
            <person name="Grigoriev I.V."/>
            <person name="Hibbett D.S."/>
            <person name="Martin F."/>
            <person name="Nordberg H.P."/>
            <person name="Cantor M.N."/>
            <person name="Hua S.X."/>
        </authorList>
    </citation>
    <scope>NUCLEOTIDE SEQUENCE [LARGE SCALE GENOMIC DNA]</scope>
    <source>
        <strain evidence="1 2">Foug A</strain>
    </source>
</reference>
<dbReference type="Proteomes" id="UP000053989">
    <property type="component" value="Unassembled WGS sequence"/>
</dbReference>
<evidence type="ECO:0000313" key="1">
    <source>
        <dbReference type="EMBL" id="KIM52610.1"/>
    </source>
</evidence>
<name>A0A0C3CVQ5_9AGAM</name>
<dbReference type="AlphaFoldDB" id="A0A0C3CVQ5"/>
<gene>
    <name evidence="1" type="ORF">SCLCIDRAFT_1162918</name>
</gene>
<reference evidence="2" key="2">
    <citation type="submission" date="2015-01" db="EMBL/GenBank/DDBJ databases">
        <title>Evolutionary Origins and Diversification of the Mycorrhizal Mutualists.</title>
        <authorList>
            <consortium name="DOE Joint Genome Institute"/>
            <consortium name="Mycorrhizal Genomics Consortium"/>
            <person name="Kohler A."/>
            <person name="Kuo A."/>
            <person name="Nagy L.G."/>
            <person name="Floudas D."/>
            <person name="Copeland A."/>
            <person name="Barry K.W."/>
            <person name="Cichocki N."/>
            <person name="Veneault-Fourrey C."/>
            <person name="LaButti K."/>
            <person name="Lindquist E.A."/>
            <person name="Lipzen A."/>
            <person name="Lundell T."/>
            <person name="Morin E."/>
            <person name="Murat C."/>
            <person name="Riley R."/>
            <person name="Ohm R."/>
            <person name="Sun H."/>
            <person name="Tunlid A."/>
            <person name="Henrissat B."/>
            <person name="Grigoriev I.V."/>
            <person name="Hibbett D.S."/>
            <person name="Martin F."/>
        </authorList>
    </citation>
    <scope>NUCLEOTIDE SEQUENCE [LARGE SCALE GENOMIC DNA]</scope>
    <source>
        <strain evidence="2">Foug A</strain>
    </source>
</reference>
<proteinExistence type="predicted"/>
<keyword evidence="2" id="KW-1185">Reference proteome</keyword>
<dbReference type="InParanoid" id="A0A0C3CVQ5"/>